<protein>
    <recommendedName>
        <fullName evidence="2">DUF4398 domain-containing protein</fullName>
    </recommendedName>
</protein>
<organism evidence="3">
    <name type="scientific">marine sediment metagenome</name>
    <dbReference type="NCBI Taxonomy" id="412755"/>
    <lineage>
        <taxon>unclassified sequences</taxon>
        <taxon>metagenomes</taxon>
        <taxon>ecological metagenomes</taxon>
    </lineage>
</organism>
<name>A0A0F9R0C4_9ZZZZ</name>
<dbReference type="PROSITE" id="PS51257">
    <property type="entry name" value="PROKAR_LIPOPROTEIN"/>
    <property type="match status" value="1"/>
</dbReference>
<evidence type="ECO:0000259" key="2">
    <source>
        <dbReference type="Pfam" id="PF14346"/>
    </source>
</evidence>
<gene>
    <name evidence="3" type="ORF">LCGC14_0655170</name>
</gene>
<dbReference type="Pfam" id="PF14346">
    <property type="entry name" value="DUF4398"/>
    <property type="match status" value="1"/>
</dbReference>
<keyword evidence="1" id="KW-0175">Coiled coil</keyword>
<dbReference type="Gene3D" id="1.20.1270.390">
    <property type="match status" value="1"/>
</dbReference>
<dbReference type="EMBL" id="LAZR01001232">
    <property type="protein sequence ID" value="KKN48204.1"/>
    <property type="molecule type" value="Genomic_DNA"/>
</dbReference>
<dbReference type="InterPro" id="IPR025511">
    <property type="entry name" value="DUF4398"/>
</dbReference>
<dbReference type="AlphaFoldDB" id="A0A0F9R0C4"/>
<sequence length="124" mass="13313">MNKRMSMLYTAGVAGIALTIGGCASPGEPPEADLQSAESSLQQAVAADAREFEPVLLNNAQNKVADAKNLIEKEKYTEAERLLKQASVDAQLAGARAETAKAKRAVEEINGNIEALRKRMNQDQ</sequence>
<proteinExistence type="predicted"/>
<feature type="domain" description="DUF4398" evidence="2">
    <location>
        <begin position="33"/>
        <end position="108"/>
    </location>
</feature>
<accession>A0A0F9R0C4</accession>
<evidence type="ECO:0000313" key="3">
    <source>
        <dbReference type="EMBL" id="KKN48204.1"/>
    </source>
</evidence>
<reference evidence="3" key="1">
    <citation type="journal article" date="2015" name="Nature">
        <title>Complex archaea that bridge the gap between prokaryotes and eukaryotes.</title>
        <authorList>
            <person name="Spang A."/>
            <person name="Saw J.H."/>
            <person name="Jorgensen S.L."/>
            <person name="Zaremba-Niedzwiedzka K."/>
            <person name="Martijn J."/>
            <person name="Lind A.E."/>
            <person name="van Eijk R."/>
            <person name="Schleper C."/>
            <person name="Guy L."/>
            <person name="Ettema T.J."/>
        </authorList>
    </citation>
    <scope>NUCLEOTIDE SEQUENCE</scope>
</reference>
<evidence type="ECO:0000256" key="1">
    <source>
        <dbReference type="SAM" id="Coils"/>
    </source>
</evidence>
<feature type="coiled-coil region" evidence="1">
    <location>
        <begin position="57"/>
        <end position="119"/>
    </location>
</feature>
<comment type="caution">
    <text evidence="3">The sequence shown here is derived from an EMBL/GenBank/DDBJ whole genome shotgun (WGS) entry which is preliminary data.</text>
</comment>